<dbReference type="InterPro" id="IPR002736">
    <property type="entry name" value="CitG"/>
</dbReference>
<dbReference type="RefSeq" id="WP_169255980.1">
    <property type="nucleotide sequence ID" value="NZ_WTVN01000013.1"/>
</dbReference>
<dbReference type="Gene3D" id="1.10.4200.10">
    <property type="entry name" value="Triphosphoribosyl-dephospho-CoA protein"/>
    <property type="match status" value="1"/>
</dbReference>
<dbReference type="EMBL" id="WTVN01000013">
    <property type="protein sequence ID" value="NMG44112.1"/>
    <property type="molecule type" value="Genomic_DNA"/>
</dbReference>
<organism evidence="1 2">
    <name type="scientific">Aromatoleum toluvorans</name>
    <dbReference type="NCBI Taxonomy" id="92002"/>
    <lineage>
        <taxon>Bacteria</taxon>
        <taxon>Pseudomonadati</taxon>
        <taxon>Pseudomonadota</taxon>
        <taxon>Betaproteobacteria</taxon>
        <taxon>Rhodocyclales</taxon>
        <taxon>Rhodocyclaceae</taxon>
        <taxon>Aromatoleum</taxon>
    </lineage>
</organism>
<sequence length="305" mass="31562">MDAIDERLAHGRAAFLWACGLDVAVRKPGNVSRHSGGHGMQAQAFLASAEVSAGPLFARGVPVGERIEAAVAATRAAVGCNTNLGILLLCAPIAAALEAVASRDASRCIDSAALRGALQTVLADLDLDDARAAYRAIALANPGGLGQSGEQDVADEPTIDLRAAMTLAAGRDSIARQYANGYADVFDHGLAALGAEALTGEHLARAVQSVFLTFLATWPDTHIVRKLGPAAAQTVTAEAAAWLGRFHREHGVGESAGFAAWDERLKSTGINPGTSADLTVCTLFAGALLRPDAIGLRVAESWHKT</sequence>
<dbReference type="Proteomes" id="UP000623795">
    <property type="component" value="Unassembled WGS sequence"/>
</dbReference>
<reference evidence="1 2" key="1">
    <citation type="submission" date="2019-12" db="EMBL/GenBank/DDBJ databases">
        <title>Comparative genomics gives insights into the taxonomy of the Azoarcus-Aromatoleum group and reveals separate origins of nif in the plant-associated Azoarcus and non-plant-associated Aromatoleum sub-groups.</title>
        <authorList>
            <person name="Lafos M."/>
            <person name="Maluk M."/>
            <person name="Batista M."/>
            <person name="Junghare M."/>
            <person name="Carmona M."/>
            <person name="Faoro H."/>
            <person name="Cruz L.M."/>
            <person name="Battistoni F."/>
            <person name="De Souza E."/>
            <person name="Pedrosa F."/>
            <person name="Chen W.-M."/>
            <person name="Poole P.S."/>
            <person name="Dixon R.A."/>
            <person name="James E.K."/>
        </authorList>
    </citation>
    <scope>NUCLEOTIDE SEQUENCE [LARGE SCALE GENOMIC DNA]</scope>
    <source>
        <strain evidence="1 2">Td21</strain>
    </source>
</reference>
<dbReference type="PANTHER" id="PTHR42280:SF1">
    <property type="entry name" value="CITG FAMILY PROTEIN"/>
    <property type="match status" value="1"/>
</dbReference>
<evidence type="ECO:0000313" key="1">
    <source>
        <dbReference type="EMBL" id="NMG44112.1"/>
    </source>
</evidence>
<dbReference type="PANTHER" id="PTHR42280">
    <property type="entry name" value="CITG FAMILY PROTEIN"/>
    <property type="match status" value="1"/>
</dbReference>
<comment type="caution">
    <text evidence="1">The sequence shown here is derived from an EMBL/GenBank/DDBJ whole genome shotgun (WGS) entry which is preliminary data.</text>
</comment>
<protein>
    <submittedName>
        <fullName evidence="1">Triphosphoribosyl-dephospho-CoA synthase</fullName>
    </submittedName>
</protein>
<keyword evidence="2" id="KW-1185">Reference proteome</keyword>
<name>A0ABX1PZP7_9RHOO</name>
<accession>A0ABX1PZP7</accession>
<proteinExistence type="predicted"/>
<gene>
    <name evidence="1" type="ORF">GPA22_10260</name>
</gene>
<evidence type="ECO:0000313" key="2">
    <source>
        <dbReference type="Proteomes" id="UP000623795"/>
    </source>
</evidence>
<dbReference type="Pfam" id="PF01874">
    <property type="entry name" value="CitG"/>
    <property type="match status" value="1"/>
</dbReference>